<dbReference type="EMBL" id="KZ678130">
    <property type="protein sequence ID" value="PSN72214.1"/>
    <property type="molecule type" value="Genomic_DNA"/>
</dbReference>
<dbReference type="InterPro" id="IPR045063">
    <property type="entry name" value="Dynamin_N"/>
</dbReference>
<dbReference type="OrthoDB" id="415706at2759"/>
<dbReference type="PRINTS" id="PR00195">
    <property type="entry name" value="DYNAMIN"/>
</dbReference>
<dbReference type="FunFam" id="3.40.50.300:FF:001425">
    <property type="entry name" value="Dynamin GTPase, putative"/>
    <property type="match status" value="1"/>
</dbReference>
<feature type="domain" description="GED" evidence="4">
    <location>
        <begin position="653"/>
        <end position="745"/>
    </location>
</feature>
<dbReference type="GO" id="GO:0005874">
    <property type="term" value="C:microtubule"/>
    <property type="evidence" value="ECO:0007669"/>
    <property type="project" value="TreeGrafter"/>
</dbReference>
<dbReference type="InterPro" id="IPR022812">
    <property type="entry name" value="Dynamin"/>
</dbReference>
<dbReference type="GO" id="GO:0000266">
    <property type="term" value="P:mitochondrial fission"/>
    <property type="evidence" value="ECO:0007669"/>
    <property type="project" value="TreeGrafter"/>
</dbReference>
<evidence type="ECO:0008006" key="8">
    <source>
        <dbReference type="Google" id="ProtNLM"/>
    </source>
</evidence>
<dbReference type="STRING" id="1448308.A0A2T2P3G1"/>
<dbReference type="InterPro" id="IPR020850">
    <property type="entry name" value="GED_dom"/>
</dbReference>
<feature type="compositionally biased region" description="Polar residues" evidence="3">
    <location>
        <begin position="14"/>
        <end position="25"/>
    </location>
</feature>
<dbReference type="GO" id="GO:0016559">
    <property type="term" value="P:peroxisome fission"/>
    <property type="evidence" value="ECO:0007669"/>
    <property type="project" value="TreeGrafter"/>
</dbReference>
<dbReference type="PANTHER" id="PTHR11566">
    <property type="entry name" value="DYNAMIN"/>
    <property type="match status" value="1"/>
</dbReference>
<dbReference type="CDD" id="cd08771">
    <property type="entry name" value="DLP_1"/>
    <property type="match status" value="1"/>
</dbReference>
<dbReference type="AlphaFoldDB" id="A0A2T2P3G1"/>
<dbReference type="GO" id="GO:0003924">
    <property type="term" value="F:GTPase activity"/>
    <property type="evidence" value="ECO:0007669"/>
    <property type="project" value="InterPro"/>
</dbReference>
<sequence length="748" mass="85399">MANKKTSRPRANRPTVSDNSIMTPSLESLQNDGQRQILDIVDQLRRHGLDGVVELPQIVVCGDQSAGKSSVLEALTEIPFPRNENLCTRFATEIILRRQPDSSISTRITPDKDRSEKMKEKLKGFSSTISDFSELPEVINKAMEAMGLEKVGKGSRAFSSDVLTIEIGGPRRPHLTLVDTPGLIHSAIRQQSRDDVDLIRRLVLKYIENPRTIILPIITAKNDAANQIILQHCRQMDEHGQRTLGIITKPDTLREGSEIQKDWIDIAMNRQIIFEHGWHMVKNRSDDENDYTFEQRNLDEEEFFSKTAYNKLPSQNKGIEALRVRLSSLLHGHLKKELPRLKDEIDGKLRYTSAVLKQMGVRRSSIQEQRLFLTEISQEINEVVKAATRGQYEHPFFRSVKGVTGGDFTENPPKLRAVIHNLNTTFSQYMKLFGHTYSIAESKTVNTSNAASDVQTDVSLDEVHDFGKGVLHKPIQWTWEEGIRWVSRTLEQSRGMELPGTFNPLIVSEIYWEQSKPWENIALHHIHKVYFTCKNFLKLVLTQIAPQDIRDKLLEWCIGSIFDQSLQAAEKELGRIIEDNNRHPMTYSPNYTTEIGEQRKRKYGDMAIEKAVASSVRYHRDEEGHSKAFINPFCYDVYVHISSFKLTLNRLSAEDALNSQNAIYKTKLDIFVDNVSIQVVERHLVDPLGENLFSPHAILRLTDEKVSLLAAEPLNATRKRDTLEERKKILEMGVKIFKEALNSSTDGL</sequence>
<keyword evidence="7" id="KW-1185">Reference proteome</keyword>
<feature type="region of interest" description="Disordered" evidence="3">
    <location>
        <begin position="1"/>
        <end position="25"/>
    </location>
</feature>
<dbReference type="InterPro" id="IPR027417">
    <property type="entry name" value="P-loop_NTPase"/>
</dbReference>
<name>A0A2T2P3G1_CORCC</name>
<dbReference type="GO" id="GO:0006897">
    <property type="term" value="P:endocytosis"/>
    <property type="evidence" value="ECO:0007669"/>
    <property type="project" value="TreeGrafter"/>
</dbReference>
<proteinExistence type="predicted"/>
<dbReference type="GO" id="GO:0048312">
    <property type="term" value="P:intracellular distribution of mitochondria"/>
    <property type="evidence" value="ECO:0007669"/>
    <property type="project" value="TreeGrafter"/>
</dbReference>
<keyword evidence="1" id="KW-0547">Nucleotide-binding</keyword>
<dbReference type="SMART" id="SM00053">
    <property type="entry name" value="DYNc"/>
    <property type="match status" value="1"/>
</dbReference>
<dbReference type="PROSITE" id="PS51718">
    <property type="entry name" value="G_DYNAMIN_2"/>
    <property type="match status" value="1"/>
</dbReference>
<evidence type="ECO:0000259" key="5">
    <source>
        <dbReference type="PROSITE" id="PS51718"/>
    </source>
</evidence>
<dbReference type="Pfam" id="PF00350">
    <property type="entry name" value="Dynamin_N"/>
    <property type="match status" value="1"/>
</dbReference>
<dbReference type="GO" id="GO:0008017">
    <property type="term" value="F:microtubule binding"/>
    <property type="evidence" value="ECO:0007669"/>
    <property type="project" value="TreeGrafter"/>
</dbReference>
<reference evidence="6 7" key="1">
    <citation type="journal article" date="2018" name="Front. Microbiol.">
        <title>Genome-Wide Analysis of Corynespora cassiicola Leaf Fall Disease Putative Effectors.</title>
        <authorList>
            <person name="Lopez D."/>
            <person name="Ribeiro S."/>
            <person name="Label P."/>
            <person name="Fumanal B."/>
            <person name="Venisse J.S."/>
            <person name="Kohler A."/>
            <person name="de Oliveira R.R."/>
            <person name="Labutti K."/>
            <person name="Lipzen A."/>
            <person name="Lail K."/>
            <person name="Bauer D."/>
            <person name="Ohm R.A."/>
            <person name="Barry K.W."/>
            <person name="Spatafora J."/>
            <person name="Grigoriev I.V."/>
            <person name="Martin F.M."/>
            <person name="Pujade-Renaud V."/>
        </authorList>
    </citation>
    <scope>NUCLEOTIDE SEQUENCE [LARGE SCALE GENOMIC DNA]</scope>
    <source>
        <strain evidence="6 7">Philippines</strain>
    </source>
</reference>
<evidence type="ECO:0000313" key="6">
    <source>
        <dbReference type="EMBL" id="PSN72214.1"/>
    </source>
</evidence>
<feature type="domain" description="Dynamin-type G" evidence="5">
    <location>
        <begin position="52"/>
        <end position="339"/>
    </location>
</feature>
<evidence type="ECO:0000256" key="2">
    <source>
        <dbReference type="ARBA" id="ARBA00023134"/>
    </source>
</evidence>
<gene>
    <name evidence="6" type="ORF">BS50DRAFT_484185</name>
</gene>
<dbReference type="InterPro" id="IPR000375">
    <property type="entry name" value="Dynamin_stalk"/>
</dbReference>
<dbReference type="InterPro" id="IPR001401">
    <property type="entry name" value="Dynamin_GTPase"/>
</dbReference>
<dbReference type="GO" id="GO:0005525">
    <property type="term" value="F:GTP binding"/>
    <property type="evidence" value="ECO:0007669"/>
    <property type="project" value="InterPro"/>
</dbReference>
<evidence type="ECO:0000259" key="4">
    <source>
        <dbReference type="PROSITE" id="PS51388"/>
    </source>
</evidence>
<dbReference type="SUPFAM" id="SSF52540">
    <property type="entry name" value="P-loop containing nucleoside triphosphate hydrolases"/>
    <property type="match status" value="1"/>
</dbReference>
<evidence type="ECO:0000256" key="1">
    <source>
        <dbReference type="ARBA" id="ARBA00022741"/>
    </source>
</evidence>
<dbReference type="Pfam" id="PF01031">
    <property type="entry name" value="Dynamin_M"/>
    <property type="match status" value="1"/>
</dbReference>
<dbReference type="Gene3D" id="3.40.50.300">
    <property type="entry name" value="P-loop containing nucleotide triphosphate hydrolases"/>
    <property type="match status" value="1"/>
</dbReference>
<dbReference type="InterPro" id="IPR030381">
    <property type="entry name" value="G_DYNAMIN_dom"/>
</dbReference>
<accession>A0A2T2P3G1</accession>
<protein>
    <recommendedName>
        <fullName evidence="8">Dynamin family protein</fullName>
    </recommendedName>
</protein>
<organism evidence="6 7">
    <name type="scientific">Corynespora cassiicola Philippines</name>
    <dbReference type="NCBI Taxonomy" id="1448308"/>
    <lineage>
        <taxon>Eukaryota</taxon>
        <taxon>Fungi</taxon>
        <taxon>Dikarya</taxon>
        <taxon>Ascomycota</taxon>
        <taxon>Pezizomycotina</taxon>
        <taxon>Dothideomycetes</taxon>
        <taxon>Pleosporomycetidae</taxon>
        <taxon>Pleosporales</taxon>
        <taxon>Corynesporascaceae</taxon>
        <taxon>Corynespora</taxon>
    </lineage>
</organism>
<dbReference type="GO" id="GO:0016020">
    <property type="term" value="C:membrane"/>
    <property type="evidence" value="ECO:0007669"/>
    <property type="project" value="TreeGrafter"/>
</dbReference>
<dbReference type="PANTHER" id="PTHR11566:SF66">
    <property type="entry name" value="INTERFERON-INDUCED GTP-BINDING PROTEIN MX"/>
    <property type="match status" value="1"/>
</dbReference>
<dbReference type="PROSITE" id="PS51388">
    <property type="entry name" value="GED"/>
    <property type="match status" value="1"/>
</dbReference>
<dbReference type="Proteomes" id="UP000240883">
    <property type="component" value="Unassembled WGS sequence"/>
</dbReference>
<feature type="compositionally biased region" description="Basic residues" evidence="3">
    <location>
        <begin position="1"/>
        <end position="11"/>
    </location>
</feature>
<evidence type="ECO:0000256" key="3">
    <source>
        <dbReference type="SAM" id="MobiDB-lite"/>
    </source>
</evidence>
<dbReference type="GO" id="GO:0005739">
    <property type="term" value="C:mitochondrion"/>
    <property type="evidence" value="ECO:0007669"/>
    <property type="project" value="TreeGrafter"/>
</dbReference>
<keyword evidence="2" id="KW-0342">GTP-binding</keyword>
<evidence type="ECO:0000313" key="7">
    <source>
        <dbReference type="Proteomes" id="UP000240883"/>
    </source>
</evidence>